<evidence type="ECO:0000313" key="2">
    <source>
        <dbReference type="EMBL" id="PKB13497.1"/>
    </source>
</evidence>
<sequence length="270" mass="29091">MPDFAERAISLAALTVLEAGPFEQVRIARRCGYSHVGLRPVAATPVEPHTAILSDRHLRSELRALLDGEGIGVLDCEIVRLTDAIDWDAMQAVIDFTQEFGCRLLLVADNDPDPVRSSASLAKLAELSRPAGVTPCLEFMPWTCSPNLAAARARIEDVRGAALLIDAFHLARSGSSPSDLADRDPDVAYLQLCDIAGPVPDLDAILDEARSNRLFPGEGDIDLPTLLARFPGLPISLEVPADRLRDAGVTAQERARMAFDAARTLLHADA</sequence>
<organism evidence="2 3">
    <name type="scientific">Novosphingobium kunmingense</name>
    <dbReference type="NCBI Taxonomy" id="1211806"/>
    <lineage>
        <taxon>Bacteria</taxon>
        <taxon>Pseudomonadati</taxon>
        <taxon>Pseudomonadota</taxon>
        <taxon>Alphaproteobacteria</taxon>
        <taxon>Sphingomonadales</taxon>
        <taxon>Sphingomonadaceae</taxon>
        <taxon>Novosphingobium</taxon>
    </lineage>
</organism>
<dbReference type="PANTHER" id="PTHR12110">
    <property type="entry name" value="HYDROXYPYRUVATE ISOMERASE"/>
    <property type="match status" value="1"/>
</dbReference>
<dbReference type="InterPro" id="IPR050312">
    <property type="entry name" value="IolE/XylAMocC-like"/>
</dbReference>
<protein>
    <submittedName>
        <fullName evidence="2">Sugar phosphate isomerase/epimerase</fullName>
    </submittedName>
</protein>
<evidence type="ECO:0000313" key="3">
    <source>
        <dbReference type="Proteomes" id="UP000232587"/>
    </source>
</evidence>
<dbReference type="Gene3D" id="3.20.20.150">
    <property type="entry name" value="Divalent-metal-dependent TIM barrel enzymes"/>
    <property type="match status" value="1"/>
</dbReference>
<dbReference type="AlphaFoldDB" id="A0A2N0H3J4"/>
<dbReference type="InterPro" id="IPR036237">
    <property type="entry name" value="Xyl_isomerase-like_sf"/>
</dbReference>
<dbReference type="EMBL" id="PHUF01000007">
    <property type="protein sequence ID" value="PKB13497.1"/>
    <property type="molecule type" value="Genomic_DNA"/>
</dbReference>
<dbReference type="InterPro" id="IPR013022">
    <property type="entry name" value="Xyl_isomerase-like_TIM-brl"/>
</dbReference>
<keyword evidence="3" id="KW-1185">Reference proteome</keyword>
<dbReference type="SUPFAM" id="SSF51658">
    <property type="entry name" value="Xylose isomerase-like"/>
    <property type="match status" value="1"/>
</dbReference>
<dbReference type="PANTHER" id="PTHR12110:SF48">
    <property type="entry name" value="BLL3656 PROTEIN"/>
    <property type="match status" value="1"/>
</dbReference>
<proteinExistence type="predicted"/>
<feature type="domain" description="Xylose isomerase-like TIM barrel" evidence="1">
    <location>
        <begin position="26"/>
        <end position="252"/>
    </location>
</feature>
<dbReference type="GO" id="GO:0016853">
    <property type="term" value="F:isomerase activity"/>
    <property type="evidence" value="ECO:0007669"/>
    <property type="project" value="UniProtKB-KW"/>
</dbReference>
<gene>
    <name evidence="2" type="ORF">B0I00_3298</name>
</gene>
<dbReference type="Proteomes" id="UP000232587">
    <property type="component" value="Unassembled WGS sequence"/>
</dbReference>
<keyword evidence="2" id="KW-0413">Isomerase</keyword>
<accession>A0A2N0H3J4</accession>
<dbReference type="OrthoDB" id="7507692at2"/>
<dbReference type="Pfam" id="PF01261">
    <property type="entry name" value="AP_endonuc_2"/>
    <property type="match status" value="1"/>
</dbReference>
<reference evidence="2 3" key="1">
    <citation type="submission" date="2017-11" db="EMBL/GenBank/DDBJ databases">
        <title>Genomic Encyclopedia of Type Strains, Phase III (KMG-III): the genomes of soil and plant-associated and newly described type strains.</title>
        <authorList>
            <person name="Whitman W."/>
        </authorList>
    </citation>
    <scope>NUCLEOTIDE SEQUENCE [LARGE SCALE GENOMIC DNA]</scope>
    <source>
        <strain evidence="2 3">CGMCC 1.12274</strain>
    </source>
</reference>
<evidence type="ECO:0000259" key="1">
    <source>
        <dbReference type="Pfam" id="PF01261"/>
    </source>
</evidence>
<comment type="caution">
    <text evidence="2">The sequence shown here is derived from an EMBL/GenBank/DDBJ whole genome shotgun (WGS) entry which is preliminary data.</text>
</comment>
<name>A0A2N0H3J4_9SPHN</name>